<evidence type="ECO:0000313" key="6">
    <source>
        <dbReference type="EMBL" id="SDY31197.1"/>
    </source>
</evidence>
<sequence>MTQTALLLCATHNDLGLIRALKKLGYYIIATGTKIDPLGHNWVDEWILADYSDKEKILSIAKEKNIDVICQCCNDFGIYTASYVAEKIGLPGYDPYETILTLHNKDKFKAFAKEYDIVTPEALYFTSEEEAMRVIPQMKLPIIVKPVDASAGNGIGKVEDAEDIEGAVRHAFENSRASRIVAEPYITGKQYGFCTFLLNKKVVAVASNNEYSFENPYRVEVDTWPADKFEECKDTLISQIEKMAEILNLNDGIFHLQYIYADGKPWIIEVMRRVLGNMYSVLSNPLNGFDWDYWETRAKCGLDCSGFPVNMEQKGFYAYKTVLAQENGIIETIKVPDEYRNFIFDEYWVKKTGDEIINCLNEPIGFLFMMFRNRAEMEDVLITNYRCDLVTMKG</sequence>
<dbReference type="PANTHER" id="PTHR43585:SF2">
    <property type="entry name" value="ATP-GRASP ENZYME FSQD"/>
    <property type="match status" value="1"/>
</dbReference>
<evidence type="ECO:0000313" key="7">
    <source>
        <dbReference type="Proteomes" id="UP000183918"/>
    </source>
</evidence>
<dbReference type="SUPFAM" id="SSF56059">
    <property type="entry name" value="Glutathione synthetase ATP-binding domain-like"/>
    <property type="match status" value="1"/>
</dbReference>
<dbReference type="Proteomes" id="UP000183918">
    <property type="component" value="Unassembled WGS sequence"/>
</dbReference>
<dbReference type="GO" id="GO:0046872">
    <property type="term" value="F:metal ion binding"/>
    <property type="evidence" value="ECO:0007669"/>
    <property type="project" value="InterPro"/>
</dbReference>
<dbReference type="Pfam" id="PF02655">
    <property type="entry name" value="ATP-grasp_3"/>
    <property type="match status" value="1"/>
</dbReference>
<keyword evidence="1" id="KW-0436">Ligase</keyword>
<dbReference type="Gene3D" id="3.30.1490.20">
    <property type="entry name" value="ATP-grasp fold, A domain"/>
    <property type="match status" value="1"/>
</dbReference>
<accession>A0A1H3IUH2</accession>
<evidence type="ECO:0000256" key="3">
    <source>
        <dbReference type="ARBA" id="ARBA00022840"/>
    </source>
</evidence>
<dbReference type="GO" id="GO:0005524">
    <property type="term" value="F:ATP binding"/>
    <property type="evidence" value="ECO:0007669"/>
    <property type="project" value="UniProtKB-UniRule"/>
</dbReference>
<dbReference type="Gene3D" id="3.30.470.20">
    <property type="entry name" value="ATP-grasp fold, B domain"/>
    <property type="match status" value="1"/>
</dbReference>
<dbReference type="AlphaFoldDB" id="A0A1H3IUH2"/>
<name>A0A1H3IUH2_9FIRM</name>
<reference evidence="6 7" key="1">
    <citation type="submission" date="2016-10" db="EMBL/GenBank/DDBJ databases">
        <authorList>
            <person name="de Groot N.N."/>
        </authorList>
    </citation>
    <scope>NUCLEOTIDE SEQUENCE [LARGE SCALE GENOMIC DNA]</scope>
    <source>
        <strain evidence="6 7">DSM 14045</strain>
    </source>
</reference>
<keyword evidence="2 4" id="KW-0547">Nucleotide-binding</keyword>
<proteinExistence type="predicted"/>
<gene>
    <name evidence="6" type="ORF">SAMN02910414_01250</name>
</gene>
<dbReference type="InterPro" id="IPR052032">
    <property type="entry name" value="ATP-dep_AA_Ligase"/>
</dbReference>
<dbReference type="InterPro" id="IPR011761">
    <property type="entry name" value="ATP-grasp"/>
</dbReference>
<organism evidence="6 7">
    <name type="scientific">Lachnobacterium bovis DSM 14045</name>
    <dbReference type="NCBI Taxonomy" id="1122142"/>
    <lineage>
        <taxon>Bacteria</taxon>
        <taxon>Bacillati</taxon>
        <taxon>Bacillota</taxon>
        <taxon>Clostridia</taxon>
        <taxon>Lachnospirales</taxon>
        <taxon>Lachnospiraceae</taxon>
        <taxon>Lachnobacterium</taxon>
    </lineage>
</organism>
<dbReference type="EMBL" id="FNPG01000013">
    <property type="protein sequence ID" value="SDY31197.1"/>
    <property type="molecule type" value="Genomic_DNA"/>
</dbReference>
<dbReference type="PANTHER" id="PTHR43585">
    <property type="entry name" value="FUMIPYRROLE BIOSYNTHESIS PROTEIN C"/>
    <property type="match status" value="1"/>
</dbReference>
<dbReference type="Gene3D" id="3.40.50.20">
    <property type="match status" value="1"/>
</dbReference>
<keyword evidence="7" id="KW-1185">Reference proteome</keyword>
<dbReference type="PROSITE" id="PS50975">
    <property type="entry name" value="ATP_GRASP"/>
    <property type="match status" value="1"/>
</dbReference>
<keyword evidence="3 4" id="KW-0067">ATP-binding</keyword>
<evidence type="ECO:0000256" key="4">
    <source>
        <dbReference type="PROSITE-ProRule" id="PRU00409"/>
    </source>
</evidence>
<dbReference type="GO" id="GO:0016874">
    <property type="term" value="F:ligase activity"/>
    <property type="evidence" value="ECO:0007669"/>
    <property type="project" value="UniProtKB-KW"/>
</dbReference>
<feature type="domain" description="ATP-grasp" evidence="5">
    <location>
        <begin position="109"/>
        <end position="300"/>
    </location>
</feature>
<dbReference type="STRING" id="1122142.SAMN02910414_01250"/>
<dbReference type="InterPro" id="IPR013815">
    <property type="entry name" value="ATP_grasp_subdomain_1"/>
</dbReference>
<evidence type="ECO:0000256" key="1">
    <source>
        <dbReference type="ARBA" id="ARBA00022598"/>
    </source>
</evidence>
<dbReference type="InterPro" id="IPR003806">
    <property type="entry name" value="ATP-grasp_PylC-type"/>
</dbReference>
<protein>
    <submittedName>
        <fullName evidence="6">ATP-grasp domain-containing protein</fullName>
    </submittedName>
</protein>
<evidence type="ECO:0000259" key="5">
    <source>
        <dbReference type="PROSITE" id="PS50975"/>
    </source>
</evidence>
<evidence type="ECO:0000256" key="2">
    <source>
        <dbReference type="ARBA" id="ARBA00022741"/>
    </source>
</evidence>